<dbReference type="EMBL" id="GECZ01021722">
    <property type="protein sequence ID" value="JAS48047.1"/>
    <property type="molecule type" value="Transcribed_RNA"/>
</dbReference>
<proteinExistence type="predicted"/>
<feature type="compositionally biased region" description="Basic and acidic residues" evidence="1">
    <location>
        <begin position="144"/>
        <end position="160"/>
    </location>
</feature>
<protein>
    <submittedName>
        <fullName evidence="2">Uncharacterized protein</fullName>
    </submittedName>
</protein>
<dbReference type="AlphaFoldDB" id="A0A1B6FCX9"/>
<feature type="region of interest" description="Disordered" evidence="1">
    <location>
        <begin position="1"/>
        <end position="25"/>
    </location>
</feature>
<name>A0A1B6FCX9_9HEMI</name>
<accession>A0A1B6FCX9</accession>
<feature type="non-terminal residue" evidence="2">
    <location>
        <position position="1"/>
    </location>
</feature>
<sequence length="169" mass="18772">DESGVNPDSLEIIGKESNLTKQSEDDFEMDSLAINESTEEDSNLLENLGFCEDLSKIQYPPNINAVIDESKNEPSDTNVQEIFYGNTTYELLLKDNNDNKANFMGNVMPAVEDKGTPLKCNNLFDKPFQGSKAKLGSGTPDILDETKPEDNDILDEKDNIRLLSDSETT</sequence>
<gene>
    <name evidence="2" type="ORF">g.12412</name>
</gene>
<evidence type="ECO:0000256" key="1">
    <source>
        <dbReference type="SAM" id="MobiDB-lite"/>
    </source>
</evidence>
<reference evidence="2" key="1">
    <citation type="submission" date="2015-11" db="EMBL/GenBank/DDBJ databases">
        <title>De novo transcriptome assembly of four potential Pierce s Disease insect vectors from Arizona vineyards.</title>
        <authorList>
            <person name="Tassone E.E."/>
        </authorList>
    </citation>
    <scope>NUCLEOTIDE SEQUENCE</scope>
</reference>
<feature type="region of interest" description="Disordered" evidence="1">
    <location>
        <begin position="130"/>
        <end position="169"/>
    </location>
</feature>
<evidence type="ECO:0000313" key="2">
    <source>
        <dbReference type="EMBL" id="JAS48047.1"/>
    </source>
</evidence>
<organism evidence="2">
    <name type="scientific">Cuerna arida</name>
    <dbReference type="NCBI Taxonomy" id="1464854"/>
    <lineage>
        <taxon>Eukaryota</taxon>
        <taxon>Metazoa</taxon>
        <taxon>Ecdysozoa</taxon>
        <taxon>Arthropoda</taxon>
        <taxon>Hexapoda</taxon>
        <taxon>Insecta</taxon>
        <taxon>Pterygota</taxon>
        <taxon>Neoptera</taxon>
        <taxon>Paraneoptera</taxon>
        <taxon>Hemiptera</taxon>
        <taxon>Auchenorrhyncha</taxon>
        <taxon>Membracoidea</taxon>
        <taxon>Cicadellidae</taxon>
        <taxon>Cicadellinae</taxon>
        <taxon>Proconiini</taxon>
        <taxon>Cuerna</taxon>
    </lineage>
</organism>
<feature type="non-terminal residue" evidence="2">
    <location>
        <position position="169"/>
    </location>
</feature>